<name>A0A9I9EFZ2_CUCME</name>
<reference evidence="1" key="1">
    <citation type="submission" date="2023-03" db="UniProtKB">
        <authorList>
            <consortium name="EnsemblPlants"/>
        </authorList>
    </citation>
    <scope>IDENTIFICATION</scope>
</reference>
<accession>A0A9I9EFZ2</accession>
<dbReference type="AlphaFoldDB" id="A0A9I9EFZ2"/>
<dbReference type="EnsemblPlants" id="MELO3C033212.2.1">
    <property type="protein sequence ID" value="MELO3C033212.2.1"/>
    <property type="gene ID" value="MELO3C033212.2"/>
</dbReference>
<sequence>MEAIPNLTMAEKSKCVMIVNQKVSLMRSFIKMPDSMKAAYCRVLLGGDP</sequence>
<proteinExistence type="predicted"/>
<protein>
    <submittedName>
        <fullName evidence="1">Uncharacterized protein</fullName>
    </submittedName>
</protein>
<dbReference type="Gramene" id="MELO3C033212.2.1">
    <property type="protein sequence ID" value="MELO3C033212.2.1"/>
    <property type="gene ID" value="MELO3C033212.2"/>
</dbReference>
<organism evidence="1">
    <name type="scientific">Cucumis melo</name>
    <name type="common">Muskmelon</name>
    <dbReference type="NCBI Taxonomy" id="3656"/>
    <lineage>
        <taxon>Eukaryota</taxon>
        <taxon>Viridiplantae</taxon>
        <taxon>Streptophyta</taxon>
        <taxon>Embryophyta</taxon>
        <taxon>Tracheophyta</taxon>
        <taxon>Spermatophyta</taxon>
        <taxon>Magnoliopsida</taxon>
        <taxon>eudicotyledons</taxon>
        <taxon>Gunneridae</taxon>
        <taxon>Pentapetalae</taxon>
        <taxon>rosids</taxon>
        <taxon>fabids</taxon>
        <taxon>Cucurbitales</taxon>
        <taxon>Cucurbitaceae</taxon>
        <taxon>Benincaseae</taxon>
        <taxon>Cucumis</taxon>
    </lineage>
</organism>
<evidence type="ECO:0000313" key="1">
    <source>
        <dbReference type="EnsemblPlants" id="MELO3C033212.2.1"/>
    </source>
</evidence>